<proteinExistence type="predicted"/>
<organism evidence="2 3">
    <name type="scientific">Blattamonas nauphoetae</name>
    <dbReference type="NCBI Taxonomy" id="2049346"/>
    <lineage>
        <taxon>Eukaryota</taxon>
        <taxon>Metamonada</taxon>
        <taxon>Preaxostyla</taxon>
        <taxon>Oxymonadida</taxon>
        <taxon>Blattamonas</taxon>
    </lineage>
</organism>
<protein>
    <submittedName>
        <fullName evidence="2">Uncharacterized protein</fullName>
    </submittedName>
</protein>
<comment type="caution">
    <text evidence="2">The sequence shown here is derived from an EMBL/GenBank/DDBJ whole genome shotgun (WGS) entry which is preliminary data.</text>
</comment>
<dbReference type="EMBL" id="JARBJD010000417">
    <property type="protein sequence ID" value="KAK2942320.1"/>
    <property type="molecule type" value="Genomic_DNA"/>
</dbReference>
<evidence type="ECO:0000313" key="2">
    <source>
        <dbReference type="EMBL" id="KAK2942320.1"/>
    </source>
</evidence>
<reference evidence="2 3" key="1">
    <citation type="journal article" date="2022" name="bioRxiv">
        <title>Genomics of Preaxostyla Flagellates Illuminates Evolutionary Transitions and the Path Towards Mitochondrial Loss.</title>
        <authorList>
            <person name="Novak L.V.F."/>
            <person name="Treitli S.C."/>
            <person name="Pyrih J."/>
            <person name="Halakuc P."/>
            <person name="Pipaliya S.V."/>
            <person name="Vacek V."/>
            <person name="Brzon O."/>
            <person name="Soukal P."/>
            <person name="Eme L."/>
            <person name="Dacks J.B."/>
            <person name="Karnkowska A."/>
            <person name="Elias M."/>
            <person name="Hampl V."/>
        </authorList>
    </citation>
    <scope>NUCLEOTIDE SEQUENCE [LARGE SCALE GENOMIC DNA]</scope>
    <source>
        <strain evidence="2">NAU3</strain>
        <tissue evidence="2">Gut</tissue>
    </source>
</reference>
<keyword evidence="3" id="KW-1185">Reference proteome</keyword>
<gene>
    <name evidence="2" type="ORF">BLNAU_22770</name>
</gene>
<feature type="region of interest" description="Disordered" evidence="1">
    <location>
        <begin position="1"/>
        <end position="21"/>
    </location>
</feature>
<sequence length="274" mass="31627">MYPRDPRAPPKLQITPPEPPPIFNIPDQILLSLALKARQETGTQKNRTIPTTKPFALILEKKTPDSDKVASYDARKTAAQAYSDAFRLRLYKEDVEADTTTHTQSMSINRKIASKQLFTPIMTNPRHFCTTTERQLLLKSNAEFWKSYRDSFAWLLQIEPITEILQSIVTNHKISLINELLMDGYNDLLEISTFFALHYDAVKFQLEPLDEETQAFFATYSRSSNTSTILEERTAKEQYVEDRSPFSFIIPGHIRDQIFYRLIRSLRGEGQCAK</sequence>
<evidence type="ECO:0000313" key="3">
    <source>
        <dbReference type="Proteomes" id="UP001281761"/>
    </source>
</evidence>
<evidence type="ECO:0000256" key="1">
    <source>
        <dbReference type="SAM" id="MobiDB-lite"/>
    </source>
</evidence>
<accession>A0ABQ9WS45</accession>
<dbReference type="Proteomes" id="UP001281761">
    <property type="component" value="Unassembled WGS sequence"/>
</dbReference>
<name>A0ABQ9WS45_9EUKA</name>